<dbReference type="InterPro" id="IPR050109">
    <property type="entry name" value="HTH-type_TetR-like_transc_reg"/>
</dbReference>
<dbReference type="AlphaFoldDB" id="A0A6L6X843"/>
<dbReference type="Gene3D" id="1.10.357.10">
    <property type="entry name" value="Tetracycline Repressor, domain 2"/>
    <property type="match status" value="1"/>
</dbReference>
<protein>
    <submittedName>
        <fullName evidence="5">TetR family transcriptional regulator</fullName>
    </submittedName>
</protein>
<dbReference type="InterPro" id="IPR001647">
    <property type="entry name" value="HTH_TetR"/>
</dbReference>
<dbReference type="InterPro" id="IPR009057">
    <property type="entry name" value="Homeodomain-like_sf"/>
</dbReference>
<feature type="compositionally biased region" description="Pro residues" evidence="3">
    <location>
        <begin position="1"/>
        <end position="11"/>
    </location>
</feature>
<evidence type="ECO:0000313" key="6">
    <source>
        <dbReference type="Proteomes" id="UP000483802"/>
    </source>
</evidence>
<evidence type="ECO:0000259" key="4">
    <source>
        <dbReference type="PROSITE" id="PS50977"/>
    </source>
</evidence>
<dbReference type="PANTHER" id="PTHR30055:SF209">
    <property type="entry name" value="POSSIBLE TRANSCRIPTIONAL REGULATORY PROTEIN (PROBABLY TETR-FAMILY)"/>
    <property type="match status" value="1"/>
</dbReference>
<feature type="DNA-binding region" description="H-T-H motif" evidence="2">
    <location>
        <begin position="69"/>
        <end position="88"/>
    </location>
</feature>
<dbReference type="Pfam" id="PF00440">
    <property type="entry name" value="TetR_N"/>
    <property type="match status" value="1"/>
</dbReference>
<dbReference type="PANTHER" id="PTHR30055">
    <property type="entry name" value="HTH-TYPE TRANSCRIPTIONAL REGULATOR RUTR"/>
    <property type="match status" value="1"/>
</dbReference>
<evidence type="ECO:0000313" key="5">
    <source>
        <dbReference type="EMBL" id="MVO90085.1"/>
    </source>
</evidence>
<organism evidence="5 6">
    <name type="scientific">Streptomyces typhae</name>
    <dbReference type="NCBI Taxonomy" id="2681492"/>
    <lineage>
        <taxon>Bacteria</taxon>
        <taxon>Bacillati</taxon>
        <taxon>Actinomycetota</taxon>
        <taxon>Actinomycetes</taxon>
        <taxon>Kitasatosporales</taxon>
        <taxon>Streptomycetaceae</taxon>
        <taxon>Streptomyces</taxon>
    </lineage>
</organism>
<dbReference type="Proteomes" id="UP000483802">
    <property type="component" value="Unassembled WGS sequence"/>
</dbReference>
<dbReference type="GO" id="GO:0000976">
    <property type="term" value="F:transcription cis-regulatory region binding"/>
    <property type="evidence" value="ECO:0007669"/>
    <property type="project" value="TreeGrafter"/>
</dbReference>
<feature type="domain" description="HTH tetR-type" evidence="4">
    <location>
        <begin position="48"/>
        <end position="106"/>
    </location>
</feature>
<evidence type="ECO:0000256" key="3">
    <source>
        <dbReference type="SAM" id="MobiDB-lite"/>
    </source>
</evidence>
<name>A0A6L6X843_9ACTN</name>
<feature type="region of interest" description="Disordered" evidence="3">
    <location>
        <begin position="1"/>
        <end position="47"/>
    </location>
</feature>
<dbReference type="GO" id="GO:0003700">
    <property type="term" value="F:DNA-binding transcription factor activity"/>
    <property type="evidence" value="ECO:0007669"/>
    <property type="project" value="TreeGrafter"/>
</dbReference>
<gene>
    <name evidence="5" type="ORF">GPA10_36375</name>
</gene>
<reference evidence="5 6" key="1">
    <citation type="submission" date="2019-11" db="EMBL/GenBank/DDBJ databases">
        <title>Streptomyces typhae sp. nov., a novel endophytic actinomycete isolated from the root of cattail pollen (Typha angustifolia L.).</title>
        <authorList>
            <person name="Peng C."/>
        </authorList>
    </citation>
    <scope>NUCLEOTIDE SEQUENCE [LARGE SCALE GENOMIC DNA]</scope>
    <source>
        <strain evidence="6">p1417</strain>
    </source>
</reference>
<dbReference type="SUPFAM" id="SSF46689">
    <property type="entry name" value="Homeodomain-like"/>
    <property type="match status" value="1"/>
</dbReference>
<dbReference type="EMBL" id="WPNZ01000029">
    <property type="protein sequence ID" value="MVO90085.1"/>
    <property type="molecule type" value="Genomic_DNA"/>
</dbReference>
<evidence type="ECO:0000256" key="1">
    <source>
        <dbReference type="ARBA" id="ARBA00023125"/>
    </source>
</evidence>
<feature type="compositionally biased region" description="Low complexity" evidence="3">
    <location>
        <begin position="12"/>
        <end position="27"/>
    </location>
</feature>
<proteinExistence type="predicted"/>
<dbReference type="RefSeq" id="WP_157169136.1">
    <property type="nucleotide sequence ID" value="NZ_WPNZ01000029.1"/>
</dbReference>
<accession>A0A6L6X843</accession>
<dbReference type="PROSITE" id="PS50977">
    <property type="entry name" value="HTH_TETR_2"/>
    <property type="match status" value="1"/>
</dbReference>
<comment type="caution">
    <text evidence="5">The sequence shown here is derived from an EMBL/GenBank/DDBJ whole genome shotgun (WGS) entry which is preliminary data.</text>
</comment>
<keyword evidence="6" id="KW-1185">Reference proteome</keyword>
<evidence type="ECO:0000256" key="2">
    <source>
        <dbReference type="PROSITE-ProRule" id="PRU00335"/>
    </source>
</evidence>
<sequence>MSRTKPTPPSAAPAASPAAAQGDPAAPGNSAVAPRDTPPASAASTRADANRRRILDVAFAELTRDPDASMDQIARAAGVVRRTVYGHFPNREALVTAILDEAVTAVAAAHAAGYEGVDDPPRAIASAMLAVWDVTDRYRLLLSLAQRAVTMEGIRERLAPIHATGTQMLQRALDEGRFTTPLPARALVYVLENIMFGLMEAVNDGVLGSEEAGRAAAVTFLTGAGLPAQEAATLVSEVASTKAP</sequence>
<keyword evidence="1 2" id="KW-0238">DNA-binding</keyword>